<comment type="caution">
    <text evidence="2">The sequence shown here is derived from an EMBL/GenBank/DDBJ whole genome shotgun (WGS) entry which is preliminary data.</text>
</comment>
<sequence>MGRARQTNDHDVMESGLSRRKSSALKGDVVVDGVCLAEDGVTHNNNNNNNSNILQDGTMGTHLYCNAGHIKYRKLRCVLTFFSLFLKSRTVNEPARKSQL</sequence>
<dbReference type="Proteomes" id="UP000438429">
    <property type="component" value="Unassembled WGS sequence"/>
</dbReference>
<name>A0A6A4STU7_SCOMX</name>
<dbReference type="AlphaFoldDB" id="A0A6A4STU7"/>
<evidence type="ECO:0000256" key="1">
    <source>
        <dbReference type="SAM" id="MobiDB-lite"/>
    </source>
</evidence>
<evidence type="ECO:0000313" key="3">
    <source>
        <dbReference type="Proteomes" id="UP000438429"/>
    </source>
</evidence>
<gene>
    <name evidence="2" type="ORF">F2P81_009140</name>
</gene>
<protein>
    <submittedName>
        <fullName evidence="2">Uncharacterized protein</fullName>
    </submittedName>
</protein>
<feature type="compositionally biased region" description="Basic and acidic residues" evidence="1">
    <location>
        <begin position="1"/>
        <end position="13"/>
    </location>
</feature>
<evidence type="ECO:0000313" key="2">
    <source>
        <dbReference type="EMBL" id="KAF0038656.1"/>
    </source>
</evidence>
<organism evidence="2 3">
    <name type="scientific">Scophthalmus maximus</name>
    <name type="common">Turbot</name>
    <name type="synonym">Psetta maxima</name>
    <dbReference type="NCBI Taxonomy" id="52904"/>
    <lineage>
        <taxon>Eukaryota</taxon>
        <taxon>Metazoa</taxon>
        <taxon>Chordata</taxon>
        <taxon>Craniata</taxon>
        <taxon>Vertebrata</taxon>
        <taxon>Euteleostomi</taxon>
        <taxon>Actinopterygii</taxon>
        <taxon>Neopterygii</taxon>
        <taxon>Teleostei</taxon>
        <taxon>Neoteleostei</taxon>
        <taxon>Acanthomorphata</taxon>
        <taxon>Carangaria</taxon>
        <taxon>Pleuronectiformes</taxon>
        <taxon>Pleuronectoidei</taxon>
        <taxon>Scophthalmidae</taxon>
        <taxon>Scophthalmus</taxon>
    </lineage>
</organism>
<accession>A0A6A4STU7</accession>
<reference evidence="2 3" key="1">
    <citation type="submission" date="2019-06" db="EMBL/GenBank/DDBJ databases">
        <title>Draft genomes of female and male turbot (Scophthalmus maximus).</title>
        <authorList>
            <person name="Xu H."/>
            <person name="Xu X.-W."/>
            <person name="Shao C."/>
            <person name="Chen S."/>
        </authorList>
    </citation>
    <scope>NUCLEOTIDE SEQUENCE [LARGE SCALE GENOMIC DNA]</scope>
    <source>
        <strain evidence="2">Ysfricsl-2016a</strain>
        <tissue evidence="2">Blood</tissue>
    </source>
</reference>
<feature type="region of interest" description="Disordered" evidence="1">
    <location>
        <begin position="1"/>
        <end position="23"/>
    </location>
</feature>
<proteinExistence type="predicted"/>
<dbReference type="EMBL" id="VEVO01000008">
    <property type="protein sequence ID" value="KAF0038656.1"/>
    <property type="molecule type" value="Genomic_DNA"/>
</dbReference>